<evidence type="ECO:0000256" key="2">
    <source>
        <dbReference type="ARBA" id="ARBA00022605"/>
    </source>
</evidence>
<keyword evidence="3 8" id="KW-0808">Transferase</keyword>
<organism evidence="10">
    <name type="scientific">Halobacterium sp. NMX12-1</name>
    <dbReference type="NCBI Taxonomy" id="3166650"/>
    <lineage>
        <taxon>Archaea</taxon>
        <taxon>Methanobacteriati</taxon>
        <taxon>Methanobacteriota</taxon>
        <taxon>Stenosarchaea group</taxon>
        <taxon>Halobacteria</taxon>
        <taxon>Halobacteriales</taxon>
        <taxon>Halobacteriaceae</taxon>
        <taxon>Halobacterium</taxon>
    </lineage>
</organism>
<dbReference type="PRINTS" id="PR00474">
    <property type="entry name" value="GLU5KINASE"/>
</dbReference>
<keyword evidence="6 8" id="KW-0067">ATP-binding</keyword>
<comment type="catalytic activity">
    <reaction evidence="8">
        <text>[amino-group carrier protein]-C-terminal-N-(1,4-dicarboxybutan-1-yl)-L-glutamine + ATP = [amino-group carrier protein]-C-terminal-N-(1-carboxy-5-phosphooxy-5-oxopentan-1-yl)-L-glutamine + ADP</text>
        <dbReference type="Rhea" id="RHEA:41944"/>
        <dbReference type="Rhea" id="RHEA-COMP:9694"/>
        <dbReference type="Rhea" id="RHEA-COMP:9712"/>
        <dbReference type="ChEBI" id="CHEBI:30616"/>
        <dbReference type="ChEBI" id="CHEBI:78499"/>
        <dbReference type="ChEBI" id="CHEBI:78503"/>
        <dbReference type="ChEBI" id="CHEBI:456216"/>
        <dbReference type="EC" id="2.7.2.17"/>
    </reaction>
</comment>
<comment type="pathway">
    <text evidence="8">Amino-acid biosynthesis; L-lysine biosynthesis via AAA pathway; L-lysine from L-alpha-aminoadipate (Thermus route): step 2/5.</text>
</comment>
<dbReference type="GO" id="GO:0003991">
    <property type="term" value="F:acetylglutamate kinase activity"/>
    <property type="evidence" value="ECO:0007669"/>
    <property type="project" value="TreeGrafter"/>
</dbReference>
<feature type="site" description="Transition state stabilizer" evidence="8">
    <location>
        <position position="6"/>
    </location>
</feature>
<sequence>MTVVVKIGGARAVDPAGAVTDVAHLTVNDEDVVVVHGGSTAVDDALDQMGKEPEYVESPSGVTGRFTDAETMDVFEMAMGKVNTDLVAAFENAGVPAVGLNGVDGKLLTGPWKSAIRVVEDGKKKIRRGEHSGTIEAVNTDLLEAQLDAGYVPVVSVPMFAKESDDEEEWTPVNADADRAAAAVAGALDATLVVLTDVEGVYEDPDDPSSLIEEVLTPADLDGAKEAAEGFMTKKVLAATEALEGGAESVVVSDANRRDPIVAALEGAGTRFSPEALS</sequence>
<evidence type="ECO:0000256" key="3">
    <source>
        <dbReference type="ARBA" id="ARBA00022679"/>
    </source>
</evidence>
<comment type="catalytic activity">
    <reaction evidence="8">
        <text>[amino-group carrier protein]-C-terminal-gamma-(L-glutamyl)-L-glutamate + ATP = [amino-group carrier protein]-C-terminal-gamma-(5-phospho-L-glutamyl)-L-glutamate + ADP</text>
        <dbReference type="Rhea" id="RHEA:52632"/>
        <dbReference type="Rhea" id="RHEA-COMP:13311"/>
        <dbReference type="Rhea" id="RHEA-COMP:13313"/>
        <dbReference type="ChEBI" id="CHEBI:30616"/>
        <dbReference type="ChEBI" id="CHEBI:136714"/>
        <dbReference type="ChEBI" id="CHEBI:136717"/>
        <dbReference type="ChEBI" id="CHEBI:456216"/>
        <dbReference type="EC" id="2.7.2.19"/>
    </reaction>
</comment>
<evidence type="ECO:0000259" key="9">
    <source>
        <dbReference type="Pfam" id="PF00696"/>
    </source>
</evidence>
<dbReference type="HAMAP" id="MF_02082">
    <property type="entry name" value="LysZ"/>
    <property type="match status" value="1"/>
</dbReference>
<feature type="domain" description="Aspartate/glutamate/uridylate kinase" evidence="9">
    <location>
        <begin position="1"/>
        <end position="252"/>
    </location>
</feature>
<evidence type="ECO:0000256" key="1">
    <source>
        <dbReference type="ARBA" id="ARBA00022490"/>
    </source>
</evidence>
<evidence type="ECO:0000313" key="10">
    <source>
        <dbReference type="EMBL" id="XCF17233.1"/>
    </source>
</evidence>
<dbReference type="GeneID" id="91108333"/>
<gene>
    <name evidence="8" type="primary">lysZ</name>
    <name evidence="10" type="ORF">ABSL23_04250</name>
</gene>
<keyword evidence="4 8" id="KW-0547">Nucleotide-binding</keyword>
<feature type="binding site" evidence="8">
    <location>
        <position position="174"/>
    </location>
    <ligand>
        <name>substrate</name>
    </ligand>
</feature>
<comment type="pathway">
    <text evidence="8">Amino-acid biosynthesis; L-arginine biosynthesis.</text>
</comment>
<dbReference type="EC" id="2.7.2.17" evidence="8"/>
<dbReference type="PIRSF" id="PIRSF000728">
    <property type="entry name" value="NAGK"/>
    <property type="match status" value="1"/>
</dbReference>
<dbReference type="GO" id="GO:0005737">
    <property type="term" value="C:cytoplasm"/>
    <property type="evidence" value="ECO:0007669"/>
    <property type="project" value="UniProtKB-SubCell"/>
</dbReference>
<comment type="function">
    <text evidence="8">Involved in both the arginine and lysine biosynthetic pathways. Phosphorylates the LysW-bound precursors glutamate (for arginine biosynthesis), respectively alpha-aminoadipate (for lysine biosynthesis).</text>
</comment>
<dbReference type="Gene3D" id="3.40.1160.10">
    <property type="entry name" value="Acetylglutamate kinase-like"/>
    <property type="match status" value="1"/>
</dbReference>
<protein>
    <recommendedName>
        <fullName evidence="8">Putative [LysW]-aminoadipate/[LysW]-glutamate kinase</fullName>
        <ecNumber evidence="8">2.7.2.17</ecNumber>
        <ecNumber evidence="8">2.7.2.19</ecNumber>
    </recommendedName>
</protein>
<dbReference type="InterPro" id="IPR037529">
    <property type="entry name" value="LysZ"/>
</dbReference>
<name>A0AAU8CF53_9EURY</name>
<dbReference type="Pfam" id="PF00696">
    <property type="entry name" value="AA_kinase"/>
    <property type="match status" value="1"/>
</dbReference>
<evidence type="ECO:0000256" key="7">
    <source>
        <dbReference type="ARBA" id="ARBA00023154"/>
    </source>
</evidence>
<dbReference type="PANTHER" id="PTHR23342:SF20">
    <property type="entry name" value="[LYSW]-AMINOADIPATE KINASE"/>
    <property type="match status" value="1"/>
</dbReference>
<dbReference type="NCBIfam" id="NF010661">
    <property type="entry name" value="PRK14058.1-3"/>
    <property type="match status" value="1"/>
</dbReference>
<keyword evidence="8" id="KW-0055">Arginine biosynthesis</keyword>
<feature type="site" description="Transition state stabilizer" evidence="8">
    <location>
        <position position="235"/>
    </location>
</feature>
<evidence type="ECO:0000256" key="4">
    <source>
        <dbReference type="ARBA" id="ARBA00022741"/>
    </source>
</evidence>
<dbReference type="GO" id="GO:0042450">
    <property type="term" value="P:L-arginine biosynthetic process via ornithine"/>
    <property type="evidence" value="ECO:0007669"/>
    <property type="project" value="UniProtKB-UniRule"/>
</dbReference>
<dbReference type="InterPro" id="IPR001057">
    <property type="entry name" value="Glu/AcGlu_kinase"/>
</dbReference>
<dbReference type="GO" id="GO:0005524">
    <property type="term" value="F:ATP binding"/>
    <property type="evidence" value="ECO:0007669"/>
    <property type="project" value="UniProtKB-KW"/>
</dbReference>
<evidence type="ECO:0000256" key="6">
    <source>
        <dbReference type="ARBA" id="ARBA00022840"/>
    </source>
</evidence>
<dbReference type="AlphaFoldDB" id="A0AAU8CF53"/>
<dbReference type="KEGG" id="hanx:ABSL23_04250"/>
<dbReference type="SUPFAM" id="SSF53633">
    <property type="entry name" value="Carbamate kinase-like"/>
    <property type="match status" value="1"/>
</dbReference>
<dbReference type="NCBIfam" id="TIGR00761">
    <property type="entry name" value="argB"/>
    <property type="match status" value="1"/>
</dbReference>
<keyword evidence="1 8" id="KW-0963">Cytoplasm</keyword>
<dbReference type="GO" id="GO:0019878">
    <property type="term" value="P:lysine biosynthetic process via aminoadipic acid"/>
    <property type="evidence" value="ECO:0007669"/>
    <property type="project" value="UniProtKB-UniRule"/>
</dbReference>
<evidence type="ECO:0000256" key="5">
    <source>
        <dbReference type="ARBA" id="ARBA00022777"/>
    </source>
</evidence>
<keyword evidence="5 8" id="KW-0418">Kinase</keyword>
<dbReference type="InterPro" id="IPR036393">
    <property type="entry name" value="AceGlu_kinase-like_sf"/>
</dbReference>
<feature type="binding site" evidence="8">
    <location>
        <position position="65"/>
    </location>
    <ligand>
        <name>substrate</name>
    </ligand>
</feature>
<dbReference type="InterPro" id="IPR001048">
    <property type="entry name" value="Asp/Glu/Uridylate_kinase"/>
</dbReference>
<dbReference type="PANTHER" id="PTHR23342">
    <property type="entry name" value="N-ACETYLGLUTAMATE SYNTHASE"/>
    <property type="match status" value="1"/>
</dbReference>
<comment type="similarity">
    <text evidence="8">Belongs to the acetylglutamate kinase family. LysZ subfamily.</text>
</comment>
<keyword evidence="7 8" id="KW-0457">Lysine biosynthesis</keyword>
<dbReference type="EC" id="2.7.2.19" evidence="8"/>
<accession>A0AAU8CF53</accession>
<dbReference type="EMBL" id="CP159204">
    <property type="protein sequence ID" value="XCF17233.1"/>
    <property type="molecule type" value="Genomic_DNA"/>
</dbReference>
<reference evidence="10" key="1">
    <citation type="submission" date="2024-06" db="EMBL/GenBank/DDBJ databases">
        <title>Genome Sequence of an extremely halophilic archaeon isolated from Permian era halite, Salado Formation, Carlsbad, New Mexico: Halobacterium sp. strain NMX12-1.</title>
        <authorList>
            <person name="Sotoa L."/>
            <person name="DasSarma P."/>
            <person name="Anton B.P."/>
            <person name="Vincze T."/>
            <person name="Verma I."/>
            <person name="Eralp B."/>
            <person name="Powers D.W."/>
            <person name="Dozier B.L."/>
            <person name="Roberts R.J."/>
            <person name="DasSarma S."/>
        </authorList>
    </citation>
    <scope>NUCLEOTIDE SEQUENCE</scope>
    <source>
        <strain evidence="10">NMX12-1</strain>
    </source>
</reference>
<comment type="subcellular location">
    <subcellularLocation>
        <location evidence="8">Cytoplasm</location>
    </subcellularLocation>
</comment>
<proteinExistence type="inferred from homology"/>
<comment type="caution">
    <text evidence="8">Lacks conserved residue(s) required for the propagation of feature annotation.</text>
</comment>
<keyword evidence="2 8" id="KW-0028">Amino-acid biosynthesis</keyword>
<dbReference type="NCBIfam" id="NF010659">
    <property type="entry name" value="PRK14058.1-1"/>
    <property type="match status" value="1"/>
</dbReference>
<evidence type="ECO:0000256" key="8">
    <source>
        <dbReference type="HAMAP-Rule" id="MF_02082"/>
    </source>
</evidence>
<dbReference type="InterPro" id="IPR004662">
    <property type="entry name" value="AcgluKinase_fam"/>
</dbReference>
<dbReference type="RefSeq" id="WP_353634835.1">
    <property type="nucleotide sequence ID" value="NZ_CP159204.1"/>
</dbReference>